<evidence type="ECO:0000313" key="2">
    <source>
        <dbReference type="Proteomes" id="UP000235347"/>
    </source>
</evidence>
<sequence length="254" mass="26988">MTEVALVASAFGASAVRRRGHAAWLDVVAQSGAAGFEVRRELFAHDAENTPAALGALRAAIDARGLWAVYSTPTDLYCADGALNAAELAAAHAEADALGARWVKLQLGGFVDRADAAAIAAVTAGRRARLVVENGQDARDGAIERFVAFFAALEREGGRNLLGMTFDIGNWQWAGEAPIDAARALARHVEYVHCKASEGEGARRFPIAPTESDPLFPSVFAILPRTAPRGIEFPLDQQALADDARRRAAWLAAM</sequence>
<comment type="caution">
    <text evidence="1">The sequence shown here is derived from an EMBL/GenBank/DDBJ whole genome shotgun (WGS) entry which is preliminary data.</text>
</comment>
<dbReference type="Proteomes" id="UP000235347">
    <property type="component" value="Unassembled WGS sequence"/>
</dbReference>
<dbReference type="SUPFAM" id="SSF51658">
    <property type="entry name" value="Xylose isomerase-like"/>
    <property type="match status" value="1"/>
</dbReference>
<evidence type="ECO:0000313" key="1">
    <source>
        <dbReference type="EMBL" id="PMS27860.1"/>
    </source>
</evidence>
<dbReference type="EMBL" id="PNYB01000002">
    <property type="protein sequence ID" value="PMS27860.1"/>
    <property type="molecule type" value="Genomic_DNA"/>
</dbReference>
<protein>
    <submittedName>
        <fullName evidence="1">Xylose isomerase</fullName>
    </submittedName>
</protein>
<gene>
    <name evidence="1" type="ORF">C0Z19_02970</name>
</gene>
<dbReference type="AlphaFoldDB" id="A0A2N7WEJ9"/>
<dbReference type="GO" id="GO:0016853">
    <property type="term" value="F:isomerase activity"/>
    <property type="evidence" value="ECO:0007669"/>
    <property type="project" value="UniProtKB-KW"/>
</dbReference>
<dbReference type="InterPro" id="IPR036237">
    <property type="entry name" value="Xyl_isomerase-like_sf"/>
</dbReference>
<keyword evidence="1" id="KW-0413">Isomerase</keyword>
<keyword evidence="2" id="KW-1185">Reference proteome</keyword>
<proteinExistence type="predicted"/>
<dbReference type="RefSeq" id="WP_102608510.1">
    <property type="nucleotide sequence ID" value="NZ_CADIKD010000004.1"/>
</dbReference>
<name>A0A2N7WEJ9_9BURK</name>
<organism evidence="1 2">
    <name type="scientific">Trinickia soli</name>
    <dbReference type="NCBI Taxonomy" id="380675"/>
    <lineage>
        <taxon>Bacteria</taxon>
        <taxon>Pseudomonadati</taxon>
        <taxon>Pseudomonadota</taxon>
        <taxon>Betaproteobacteria</taxon>
        <taxon>Burkholderiales</taxon>
        <taxon>Burkholderiaceae</taxon>
        <taxon>Trinickia</taxon>
    </lineage>
</organism>
<reference evidence="1 2" key="1">
    <citation type="submission" date="2018-01" db="EMBL/GenBank/DDBJ databases">
        <title>Whole genome analyses suggest that Burkholderia sensu lato contains two further novel genera in the rhizoxinica-symbiotica group Mycetohabitans gen. nov., and Trinickia gen. nov.: implications for the evolution of diazotrophy and nodulation in the Burkholderiaceae.</title>
        <authorList>
            <person name="Estrada-de los Santos P."/>
            <person name="Palmer M."/>
            <person name="Chavez-Ramirez B."/>
            <person name="Beukes C."/>
            <person name="Steenkamp E.T."/>
            <person name="Hirsch A.M."/>
            <person name="Manyaka P."/>
            <person name="Maluk M."/>
            <person name="Lafos M."/>
            <person name="Crook M."/>
            <person name="Gross E."/>
            <person name="Simon M.F."/>
            <person name="Bueno dos Reis Junior F."/>
            <person name="Poole P.S."/>
            <person name="Venter S.N."/>
            <person name="James E.K."/>
        </authorList>
    </citation>
    <scope>NUCLEOTIDE SEQUENCE [LARGE SCALE GENOMIC DNA]</scope>
    <source>
        <strain evidence="1 2">GP25-8</strain>
    </source>
</reference>
<accession>A0A2N7WEJ9</accession>
<dbReference type="Gene3D" id="3.20.20.150">
    <property type="entry name" value="Divalent-metal-dependent TIM barrel enzymes"/>
    <property type="match status" value="1"/>
</dbReference>